<proteinExistence type="predicted"/>
<keyword evidence="1" id="KW-0732">Signal</keyword>
<dbReference type="InterPro" id="IPR008969">
    <property type="entry name" value="CarboxyPept-like_regulatory"/>
</dbReference>
<dbReference type="SUPFAM" id="SSF49464">
    <property type="entry name" value="Carboxypeptidase regulatory domain-like"/>
    <property type="match status" value="1"/>
</dbReference>
<protein>
    <recommendedName>
        <fullName evidence="3">TonB-dependent receptor</fullName>
    </recommendedName>
</protein>
<evidence type="ECO:0000256" key="1">
    <source>
        <dbReference type="SAM" id="SignalP"/>
    </source>
</evidence>
<dbReference type="EMBL" id="AP029612">
    <property type="protein sequence ID" value="BFG69604.1"/>
    <property type="molecule type" value="Genomic_DNA"/>
</dbReference>
<organism evidence="2">
    <name type="scientific">Sediminibacterium sp. KACHI17</name>
    <dbReference type="NCBI Taxonomy" id="1751071"/>
    <lineage>
        <taxon>Bacteria</taxon>
        <taxon>Pseudomonadati</taxon>
        <taxon>Bacteroidota</taxon>
        <taxon>Chitinophagia</taxon>
        <taxon>Chitinophagales</taxon>
        <taxon>Chitinophagaceae</taxon>
        <taxon>Sediminibacterium</taxon>
    </lineage>
</organism>
<feature type="signal peptide" evidence="1">
    <location>
        <begin position="1"/>
        <end position="20"/>
    </location>
</feature>
<gene>
    <name evidence="2" type="ORF">KACHI17_04850</name>
</gene>
<dbReference type="AlphaFoldDB" id="A0AAT9GG30"/>
<accession>A0AAT9GG30</accession>
<feature type="chain" id="PRO_5043355670" description="TonB-dependent receptor" evidence="1">
    <location>
        <begin position="21"/>
        <end position="886"/>
    </location>
</feature>
<dbReference type="RefSeq" id="WP_353549917.1">
    <property type="nucleotide sequence ID" value="NZ_AP029612.1"/>
</dbReference>
<sequence length="886" mass="100690">MHKSLLLFSFILLTALQIHAQVEVSGTVKDSTGKVLAGATIALIQQRTGIVLAFTLTNEFGFYQLKSDESIGKDTLLLQAGSVGYLRQEVNLRSNKQLTDFILVRSSARLPDVVVQNSKNLIGRRGDTLNYSVSAFMSVQDRVIGDVIKRLPGVEMDDNGKIKYQGKEINRFYIDGDNLLDGKYNIASNGIPVQMVDKIQVYENHQPIKSLQNAEISDKPALNISLKDKAKLKLTGSGDMAFGVPDAYQGTANLLLFKKKLKFMNYYKLNNTGLDLSSDLISHFNAETEFVPLNLLQIASNNPPLAKKRYLLNQTGLINANNLLKLSAEADIRINVSYLYDRQFQEVNSKIDYYLPGDTIQFQESYTNKLAQQSFNTNLALTINKSSYYLSNSLLLDSKPQHNYGNLISTGNSRIEQQLSGAVTNFSNELRCNTVIHKKNIIDFYSFFGKLTNPFLLDVSPGLYQSIFNQGNDYAGLLQRASVPTSFVHHSLSYRLPGKFNQLYKVGMNTMQQELNSQLDIRYLNDTQKSLADSFINQIDWRYRKLYGQIDYRYTHNATSINLSIPIVKHFIDFNHQILDQKVRSLFITPVLSVNIRGKKEKTVAVSYSYTNDWKGLQHVFDGYVMQTYRNFNTNSGSLPQQQMHVTALSYEKRNTLKVFFINIQAMYSFNRMNTIADNRFSTILQKSSLVLFDNITESSRLSMSISKHLFKLKTTVSAKITIQQDGMNQLLNGVLLSYRSRILSTEGNMHIKISPTIDFDYRGQFSWVTNMPTDPDVKAAAGVQKLNTAIQQLNMNISLSNSLLFKTRGEYYASTATSRFTNRFLFWDAAMVYKWNRLKTDIDFSITNIGGADHYTIISAAANNIVERNYRIRPRMILVKFLFHF</sequence>
<evidence type="ECO:0000313" key="2">
    <source>
        <dbReference type="EMBL" id="BFG69604.1"/>
    </source>
</evidence>
<dbReference type="SUPFAM" id="SSF56935">
    <property type="entry name" value="Porins"/>
    <property type="match status" value="1"/>
</dbReference>
<reference evidence="2" key="1">
    <citation type="submission" date="2024-02" db="EMBL/GenBank/DDBJ databases">
        <title>Sediminibacterium planktonica sp. nov. and Sediminibacterium longus sp. nov., isolated from surface lake and river water.</title>
        <authorList>
            <person name="Watanabe K."/>
            <person name="Takemine S."/>
            <person name="Ishii Y."/>
            <person name="Ogata Y."/>
            <person name="Shindo C."/>
            <person name="Suda W."/>
        </authorList>
    </citation>
    <scope>NUCLEOTIDE SEQUENCE</scope>
    <source>
        <strain evidence="2">KACHI17</strain>
    </source>
</reference>
<name>A0AAT9GG30_9BACT</name>
<evidence type="ECO:0008006" key="3">
    <source>
        <dbReference type="Google" id="ProtNLM"/>
    </source>
</evidence>